<protein>
    <submittedName>
        <fullName evidence="6">FGGY-family carbohydrate kinase</fullName>
    </submittedName>
</protein>
<evidence type="ECO:0000313" key="8">
    <source>
        <dbReference type="Proteomes" id="UP001065549"/>
    </source>
</evidence>
<evidence type="ECO:0000256" key="3">
    <source>
        <dbReference type="ARBA" id="ARBA00022777"/>
    </source>
</evidence>
<accession>A0A9J6QUZ7</accession>
<dbReference type="GO" id="GO:0005975">
    <property type="term" value="P:carbohydrate metabolic process"/>
    <property type="evidence" value="ECO:0007669"/>
    <property type="project" value="InterPro"/>
</dbReference>
<gene>
    <name evidence="6" type="ORF">OBO34_04905</name>
    <name evidence="7" type="ORF">OBO34_12510</name>
</gene>
<dbReference type="RefSeq" id="WP_253020064.1">
    <property type="nucleotide sequence ID" value="NZ_JAOSHN010000002.1"/>
</dbReference>
<dbReference type="InterPro" id="IPR000577">
    <property type="entry name" value="Carb_kinase_FGGY"/>
</dbReference>
<dbReference type="EMBL" id="JAOSHN010000002">
    <property type="protein sequence ID" value="MCU7377694.1"/>
    <property type="molecule type" value="Genomic_DNA"/>
</dbReference>
<dbReference type="CDD" id="cd07805">
    <property type="entry name" value="ASKHA_NBD_FGGY_CvXK-like"/>
    <property type="match status" value="1"/>
</dbReference>
<evidence type="ECO:0000313" key="6">
    <source>
        <dbReference type="EMBL" id="MCU7377694.1"/>
    </source>
</evidence>
<dbReference type="InterPro" id="IPR043129">
    <property type="entry name" value="ATPase_NBD"/>
</dbReference>
<comment type="similarity">
    <text evidence="1">Belongs to the FGGY kinase family.</text>
</comment>
<dbReference type="EMBL" id="JAOSHN010000005">
    <property type="protein sequence ID" value="MCU7379168.1"/>
    <property type="molecule type" value="Genomic_DNA"/>
</dbReference>
<dbReference type="PIRSF" id="PIRSF000538">
    <property type="entry name" value="GlpK"/>
    <property type="match status" value="1"/>
</dbReference>
<dbReference type="InterPro" id="IPR018485">
    <property type="entry name" value="FGGY_C"/>
</dbReference>
<dbReference type="GO" id="GO:0016301">
    <property type="term" value="F:kinase activity"/>
    <property type="evidence" value="ECO:0007669"/>
    <property type="project" value="UniProtKB-KW"/>
</dbReference>
<reference evidence="6" key="1">
    <citation type="submission" date="2022-09" db="EMBL/GenBank/DDBJ databases">
        <title>Culturomic study of gut microbiota in children with autism spectrum disorder.</title>
        <authorList>
            <person name="Efimov B.A."/>
            <person name="Chaplin A.V."/>
            <person name="Sokolova S.R."/>
            <person name="Pikina A.P."/>
            <person name="Korzhanova M."/>
            <person name="Belova V."/>
            <person name="Korostin D."/>
        </authorList>
    </citation>
    <scope>NUCLEOTIDE SEQUENCE</scope>
    <source>
        <strain evidence="6">ASD5510</strain>
    </source>
</reference>
<feature type="domain" description="Carbohydrate kinase FGGY C-terminal" evidence="5">
    <location>
        <begin position="275"/>
        <end position="476"/>
    </location>
</feature>
<dbReference type="Pfam" id="PF00370">
    <property type="entry name" value="FGGY_N"/>
    <property type="match status" value="1"/>
</dbReference>
<sequence length="534" mass="59033">MYVIAYDVGTTGVKCCLFSLSMETGIEFIAGELVDYDLYVLENGGVEQDPQQWWRAMCDTTNQLLHKAGVAKEAIKGISFCAQMQAVVLVDQEGQPVRNAMSYMDNRGKKQMEQGLQRGFKIMGMNARKLLRSIMISGAVSASVKDPLWKYKWVQDEEPEIFSKVHKWLDVKDYLVCRATGNFIMSRDSAFATLLYDTRKGKEGFSRELCSMMDVNMEHLPQICECRDQVGTITGQAAAELGLAEGTPVFSGGGDASLIGVGAGAVETGATHIYMGTSGWVSTVVEKQRLDIGSMIASIVGADPNRFNCFAELETAGKCLEWARDHIGLDELGLFKEKKFAYEDLESKHKNLYGYIMDKISQIPAGSNGVLFTPWLHGNRCPFEDPDARGLFFNLGIETTASDMIHAVIEGVCLHLKWQLRAMEKQTKTSQTIRFAGGGALAPLTCQILADVLGRRIETVKNPQNAGAVGSAALMALGLKVIESIDEIKTLISVDHVYEPQPANTAVYENLFQIFRSLYKTNRKNFGMLNRRSL</sequence>
<evidence type="ECO:0000256" key="1">
    <source>
        <dbReference type="ARBA" id="ARBA00009156"/>
    </source>
</evidence>
<keyword evidence="3 6" id="KW-0418">Kinase</keyword>
<dbReference type="PANTHER" id="PTHR43095:SF5">
    <property type="entry name" value="XYLULOSE KINASE"/>
    <property type="match status" value="1"/>
</dbReference>
<dbReference type="PANTHER" id="PTHR43095">
    <property type="entry name" value="SUGAR KINASE"/>
    <property type="match status" value="1"/>
</dbReference>
<dbReference type="AlphaFoldDB" id="A0A9J6QUZ7"/>
<name>A0A9J6QUZ7_9FIRM</name>
<dbReference type="InterPro" id="IPR050406">
    <property type="entry name" value="FGGY_Carb_Kinase"/>
</dbReference>
<comment type="caution">
    <text evidence="6">The sequence shown here is derived from an EMBL/GenBank/DDBJ whole genome shotgun (WGS) entry which is preliminary data.</text>
</comment>
<feature type="domain" description="Carbohydrate kinase FGGY N-terminal" evidence="4">
    <location>
        <begin position="2"/>
        <end position="258"/>
    </location>
</feature>
<evidence type="ECO:0000313" key="7">
    <source>
        <dbReference type="EMBL" id="MCU7379168.1"/>
    </source>
</evidence>
<dbReference type="Proteomes" id="UP001065549">
    <property type="component" value="Unassembled WGS sequence"/>
</dbReference>
<dbReference type="Pfam" id="PF02782">
    <property type="entry name" value="FGGY_C"/>
    <property type="match status" value="1"/>
</dbReference>
<keyword evidence="8" id="KW-1185">Reference proteome</keyword>
<dbReference type="SUPFAM" id="SSF53067">
    <property type="entry name" value="Actin-like ATPase domain"/>
    <property type="match status" value="2"/>
</dbReference>
<proteinExistence type="inferred from homology"/>
<keyword evidence="2" id="KW-0808">Transferase</keyword>
<dbReference type="Gene3D" id="3.30.420.40">
    <property type="match status" value="2"/>
</dbReference>
<evidence type="ECO:0000259" key="4">
    <source>
        <dbReference type="Pfam" id="PF00370"/>
    </source>
</evidence>
<organism evidence="6 8">
    <name type="scientific">Hominibacterium faecale</name>
    <dbReference type="NCBI Taxonomy" id="2839743"/>
    <lineage>
        <taxon>Bacteria</taxon>
        <taxon>Bacillati</taxon>
        <taxon>Bacillota</taxon>
        <taxon>Clostridia</taxon>
        <taxon>Peptostreptococcales</taxon>
        <taxon>Anaerovoracaceae</taxon>
        <taxon>Hominibacterium</taxon>
    </lineage>
</organism>
<dbReference type="InterPro" id="IPR018484">
    <property type="entry name" value="FGGY_N"/>
</dbReference>
<evidence type="ECO:0000259" key="5">
    <source>
        <dbReference type="Pfam" id="PF02782"/>
    </source>
</evidence>
<evidence type="ECO:0000256" key="2">
    <source>
        <dbReference type="ARBA" id="ARBA00022679"/>
    </source>
</evidence>